<reference evidence="18" key="1">
    <citation type="submission" date="2023-03" db="EMBL/GenBank/DDBJ databases">
        <title>Andean soil-derived lignocellulolytic bacterial consortium as a source of novel taxa and putative plastic-active enzymes.</title>
        <authorList>
            <person name="Diaz-Garcia L."/>
            <person name="Chuvochina M."/>
            <person name="Feuerriegel G."/>
            <person name="Bunk B."/>
            <person name="Sproer C."/>
            <person name="Streit W.R."/>
            <person name="Rodriguez L.M."/>
            <person name="Overmann J."/>
            <person name="Jimenez D.J."/>
        </authorList>
    </citation>
    <scope>NUCLEOTIDE SEQUENCE</scope>
    <source>
        <strain evidence="18">MAG 833</strain>
    </source>
</reference>
<feature type="short sequence motif" description="TonB C-terminal box" evidence="13">
    <location>
        <begin position="773"/>
        <end position="790"/>
    </location>
</feature>
<dbReference type="EMBL" id="CP119326">
    <property type="protein sequence ID" value="WEK40122.1"/>
    <property type="molecule type" value="Genomic_DNA"/>
</dbReference>
<dbReference type="InterPro" id="IPR039426">
    <property type="entry name" value="TonB-dep_rcpt-like"/>
</dbReference>
<dbReference type="InterPro" id="IPR012910">
    <property type="entry name" value="Plug_dom"/>
</dbReference>
<evidence type="ECO:0000313" key="19">
    <source>
        <dbReference type="Proteomes" id="UP001213664"/>
    </source>
</evidence>
<keyword evidence="5 12" id="KW-0812">Transmembrane</keyword>
<evidence type="ECO:0000313" key="18">
    <source>
        <dbReference type="EMBL" id="WEK40122.1"/>
    </source>
</evidence>
<keyword evidence="6 15" id="KW-0732">Signal</keyword>
<keyword evidence="9 14" id="KW-0798">TonB box</keyword>
<proteinExistence type="inferred from homology"/>
<dbReference type="Proteomes" id="UP001213664">
    <property type="component" value="Chromosome"/>
</dbReference>
<dbReference type="GO" id="GO:0009279">
    <property type="term" value="C:cell outer membrane"/>
    <property type="evidence" value="ECO:0007669"/>
    <property type="project" value="UniProtKB-SubCell"/>
</dbReference>
<dbReference type="InterPro" id="IPR010917">
    <property type="entry name" value="TonB_rcpt_CS"/>
</dbReference>
<dbReference type="Pfam" id="PF07715">
    <property type="entry name" value="Plug"/>
    <property type="match status" value="1"/>
</dbReference>
<evidence type="ECO:0000256" key="3">
    <source>
        <dbReference type="ARBA" id="ARBA00022452"/>
    </source>
</evidence>
<evidence type="ECO:0000259" key="16">
    <source>
        <dbReference type="Pfam" id="PF00593"/>
    </source>
</evidence>
<feature type="domain" description="TonB-dependent receptor plug" evidence="17">
    <location>
        <begin position="48"/>
        <end position="157"/>
    </location>
</feature>
<feature type="chain" id="PRO_5042514997" evidence="15">
    <location>
        <begin position="23"/>
        <end position="790"/>
    </location>
</feature>
<dbReference type="SUPFAM" id="SSF56935">
    <property type="entry name" value="Porins"/>
    <property type="match status" value="1"/>
</dbReference>
<evidence type="ECO:0000256" key="1">
    <source>
        <dbReference type="ARBA" id="ARBA00004571"/>
    </source>
</evidence>
<evidence type="ECO:0000256" key="7">
    <source>
        <dbReference type="ARBA" id="ARBA00023004"/>
    </source>
</evidence>
<keyword evidence="2 12" id="KW-0813">Transport</keyword>
<evidence type="ECO:0000256" key="9">
    <source>
        <dbReference type="ARBA" id="ARBA00023077"/>
    </source>
</evidence>
<feature type="domain" description="TonB-dependent receptor-like beta-barrel" evidence="16">
    <location>
        <begin position="369"/>
        <end position="760"/>
    </location>
</feature>
<evidence type="ECO:0000256" key="2">
    <source>
        <dbReference type="ARBA" id="ARBA00022448"/>
    </source>
</evidence>
<evidence type="ECO:0000256" key="13">
    <source>
        <dbReference type="PROSITE-ProRule" id="PRU10144"/>
    </source>
</evidence>
<evidence type="ECO:0000259" key="17">
    <source>
        <dbReference type="Pfam" id="PF07715"/>
    </source>
</evidence>
<dbReference type="PANTHER" id="PTHR32552">
    <property type="entry name" value="FERRICHROME IRON RECEPTOR-RELATED"/>
    <property type="match status" value="1"/>
</dbReference>
<comment type="similarity">
    <text evidence="12 14">Belongs to the TonB-dependent receptor family.</text>
</comment>
<dbReference type="GO" id="GO:0015344">
    <property type="term" value="F:siderophore uptake transmembrane transporter activity"/>
    <property type="evidence" value="ECO:0007669"/>
    <property type="project" value="TreeGrafter"/>
</dbReference>
<accession>A0AAJ5X0U7</accession>
<keyword evidence="18" id="KW-0675">Receptor</keyword>
<keyword evidence="8" id="KW-0406">Ion transport</keyword>
<dbReference type="AlphaFoldDB" id="A0AAJ5X0U7"/>
<dbReference type="PROSITE" id="PS01156">
    <property type="entry name" value="TONB_DEPENDENT_REC_2"/>
    <property type="match status" value="1"/>
</dbReference>
<gene>
    <name evidence="18" type="ORF">P0Y50_00520</name>
</gene>
<keyword evidence="4" id="KW-0410">Iron transport</keyword>
<evidence type="ECO:0000256" key="11">
    <source>
        <dbReference type="ARBA" id="ARBA00023237"/>
    </source>
</evidence>
<evidence type="ECO:0000256" key="5">
    <source>
        <dbReference type="ARBA" id="ARBA00022692"/>
    </source>
</evidence>
<dbReference type="Pfam" id="PF00593">
    <property type="entry name" value="TonB_dep_Rec_b-barrel"/>
    <property type="match status" value="1"/>
</dbReference>
<keyword evidence="11 12" id="KW-0998">Cell outer membrane</keyword>
<dbReference type="InterPro" id="IPR036942">
    <property type="entry name" value="Beta-barrel_TonB_sf"/>
</dbReference>
<organism evidence="18 19">
    <name type="scientific">Candidatus Brevundimonas colombiensis</name>
    <dbReference type="NCBI Taxonomy" id="3121376"/>
    <lineage>
        <taxon>Bacteria</taxon>
        <taxon>Pseudomonadati</taxon>
        <taxon>Pseudomonadota</taxon>
        <taxon>Alphaproteobacteria</taxon>
        <taxon>Caulobacterales</taxon>
        <taxon>Caulobacteraceae</taxon>
        <taxon>Brevundimonas</taxon>
    </lineage>
</organism>
<feature type="signal peptide" evidence="15">
    <location>
        <begin position="1"/>
        <end position="22"/>
    </location>
</feature>
<evidence type="ECO:0000256" key="6">
    <source>
        <dbReference type="ARBA" id="ARBA00022729"/>
    </source>
</evidence>
<comment type="subcellular location">
    <subcellularLocation>
        <location evidence="1 12">Cell outer membrane</location>
        <topology evidence="1 12">Multi-pass membrane protein</topology>
    </subcellularLocation>
</comment>
<evidence type="ECO:0000256" key="14">
    <source>
        <dbReference type="RuleBase" id="RU003357"/>
    </source>
</evidence>
<evidence type="ECO:0000256" key="8">
    <source>
        <dbReference type="ARBA" id="ARBA00023065"/>
    </source>
</evidence>
<dbReference type="PROSITE" id="PS52016">
    <property type="entry name" value="TONB_DEPENDENT_REC_3"/>
    <property type="match status" value="1"/>
</dbReference>
<dbReference type="Gene3D" id="2.170.130.10">
    <property type="entry name" value="TonB-dependent receptor, plug domain"/>
    <property type="match status" value="1"/>
</dbReference>
<protein>
    <submittedName>
        <fullName evidence="18">TonB-dependent receptor</fullName>
    </submittedName>
</protein>
<dbReference type="InterPro" id="IPR000531">
    <property type="entry name" value="Beta-barrel_TonB"/>
</dbReference>
<evidence type="ECO:0000256" key="12">
    <source>
        <dbReference type="PROSITE-ProRule" id="PRU01360"/>
    </source>
</evidence>
<keyword evidence="3 12" id="KW-1134">Transmembrane beta strand</keyword>
<keyword evidence="7" id="KW-0408">Iron</keyword>
<keyword evidence="10 12" id="KW-0472">Membrane</keyword>
<evidence type="ECO:0000256" key="10">
    <source>
        <dbReference type="ARBA" id="ARBA00023136"/>
    </source>
</evidence>
<evidence type="ECO:0000256" key="15">
    <source>
        <dbReference type="SAM" id="SignalP"/>
    </source>
</evidence>
<evidence type="ECO:0000256" key="4">
    <source>
        <dbReference type="ARBA" id="ARBA00022496"/>
    </source>
</evidence>
<name>A0AAJ5X0U7_9CAUL</name>
<dbReference type="Gene3D" id="2.40.170.20">
    <property type="entry name" value="TonB-dependent receptor, beta-barrel domain"/>
    <property type="match status" value="1"/>
</dbReference>
<dbReference type="InterPro" id="IPR037066">
    <property type="entry name" value="Plug_dom_sf"/>
</dbReference>
<sequence>MKIWMTGAAAGVMALAANAAWAQSETQQTNTATEVGEIVVTGQAKTYAAVAVSQEMIHRQAPMASVNEVVNELPGVHVTEADFFGSADFHTAITMRGFNSGMGAQQIGTTIDGLPNGGSSYGGGSRANRYFDMEDLGTVEVSQGTADIGSRSNEALGGTLNFLSSDPLKDQRIRLSAAIGDQSAKRFYGRFDTGEFLPDTFAFVSASSSRHNDWVDDATPTTRDHATAKVVSKQGGFDLTGFLSWDKVNEAEYDSQSLASFNNNPRRDPLLPGWTGIPYFDQRARDVSRAHRENIFTYLRGERRFGEVKVQATGYYHSMRGQGDFAPPYIINLVADGAGAPESELTPGKVFYGGSSLTEDRNGSSTNFIYYVDAQGRYVTPRSGCVGRLGMRAAADPACYDGAVTPVSSYRHTHYRNKRYGMTADAAWDREFGDFNNTLRAGLWLEHYSADSTRDWHRILNPLLGDAYEGDPYWVQYATQNTTDEVMYYVEDVLRYGPFAVRAGVKQFFIDYERAQPIGDQTVTKLNADSEPQWSFGASWNLDNGVELFTGWSRNFNAISVGRLSSNPVETAALKPETARNIEVGARIRRGQLQGSLTVYDIKFDDRITFVPNGVGGGDGGYLDERDGTYVNLGGIKSRGVEGLVAYDFDNGWKVSGSYTYNDATYSTTGSDALDAAAGIKDGGQVFGSPKTMYVASVDYDGGYWRAGLSAKRVGDRFIDFAGNQTAPAYTLVNASFGASLGAVSPALKGFEASVTVNNLTDITFVNGVTGGGVYAGAPRTVVFAVTADF</sequence>
<dbReference type="PANTHER" id="PTHR32552:SF89">
    <property type="entry name" value="CATECHOLATE SIDEROPHORE RECEPTOR FIU"/>
    <property type="match status" value="1"/>
</dbReference>